<feature type="compositionally biased region" description="Basic residues" evidence="1">
    <location>
        <begin position="215"/>
        <end position="228"/>
    </location>
</feature>
<geneLocation type="plasmid" evidence="2">
    <name>megaplasmid</name>
</geneLocation>
<dbReference type="OrthoDB" id="8964043at2"/>
<proteinExistence type="predicted"/>
<reference evidence="2" key="1">
    <citation type="submission" date="2005-08" db="EMBL/GenBank/DDBJ databases">
        <title>Complete sequence of a megaplasmid of Ralstonia eutropha JMP134.</title>
        <authorList>
            <person name="Copeland A."/>
            <person name="Lucas S."/>
            <person name="Lapidus A."/>
            <person name="Barry K."/>
            <person name="Detter J.C."/>
            <person name="Glavina T."/>
            <person name="Hammon N."/>
            <person name="Israni S."/>
            <person name="Pitluck S."/>
            <person name="Goltsman E."/>
            <person name="Martinez M."/>
            <person name="Vergez L."/>
            <person name="Larimer F."/>
            <person name="Land M."/>
            <person name="Lykidis A."/>
            <person name="Richardson P."/>
        </authorList>
    </citation>
    <scope>NUCLEOTIDE SEQUENCE [LARGE SCALE GENOMIC DNA]</scope>
    <source>
        <strain evidence="2">JMP134</strain>
        <plasmid evidence="2">megaplasmid</plasmid>
    </source>
</reference>
<dbReference type="KEGG" id="reu:Reut_C6375"/>
<feature type="region of interest" description="Disordered" evidence="1">
    <location>
        <begin position="200"/>
        <end position="239"/>
    </location>
</feature>
<gene>
    <name evidence="2" type="ordered locus">Reut_C6375</name>
</gene>
<accession>Q46MF6</accession>
<dbReference type="PROSITE" id="PS51257">
    <property type="entry name" value="PROKAR_LIPOPROTEIN"/>
    <property type="match status" value="1"/>
</dbReference>
<sequence length="239" mass="24917">MRRRTLTTVASLMLVGACGGNDNTGGSATTTISPQDVSVPLQTAVANEANSGMSINFAISGTVDNVPVSGSGTLTDTPAVATTLKGVPVLETTETVTDTIVQNGTSAQASETMKIFRDPNTFAEVSEDRGGPVVDFPPYTIPASVKPGDGGVLVIGKLSSDDSRTTQIGTVQIAFSVAANTSDSVLVTFSETDLDNNNVQTAEDDRTFEVDSKGKPKHVKDKVKGKHNGHQEDVEEDDD</sequence>
<organism evidence="2">
    <name type="scientific">Cupriavidus pinatubonensis (strain JMP 134 / LMG 1197)</name>
    <name type="common">Cupriavidus necator (strain JMP 134)</name>
    <dbReference type="NCBI Taxonomy" id="264198"/>
    <lineage>
        <taxon>Bacteria</taxon>
        <taxon>Pseudomonadati</taxon>
        <taxon>Pseudomonadota</taxon>
        <taxon>Betaproteobacteria</taxon>
        <taxon>Burkholderiales</taxon>
        <taxon>Burkholderiaceae</taxon>
        <taxon>Cupriavidus</taxon>
    </lineage>
</organism>
<feature type="compositionally biased region" description="Basic and acidic residues" evidence="1">
    <location>
        <begin position="203"/>
        <end position="214"/>
    </location>
</feature>
<keyword evidence="2" id="KW-0614">Plasmid</keyword>
<evidence type="ECO:0000313" key="2">
    <source>
        <dbReference type="EMBL" id="AAZ65678.1"/>
    </source>
</evidence>
<evidence type="ECO:0008006" key="3">
    <source>
        <dbReference type="Google" id="ProtNLM"/>
    </source>
</evidence>
<dbReference type="AlphaFoldDB" id="Q46MF6"/>
<evidence type="ECO:0000256" key="1">
    <source>
        <dbReference type="SAM" id="MobiDB-lite"/>
    </source>
</evidence>
<dbReference type="EMBL" id="CP000092">
    <property type="protein sequence ID" value="AAZ65678.1"/>
    <property type="molecule type" value="Genomic_DNA"/>
</dbReference>
<protein>
    <recommendedName>
        <fullName evidence="3">Lipoprotein</fullName>
    </recommendedName>
</protein>
<name>Q46MF6_CUPPJ</name>
<dbReference type="HOGENOM" id="CLU_1159577_0_0_4"/>